<dbReference type="GO" id="GO:0006952">
    <property type="term" value="P:defense response"/>
    <property type="evidence" value="ECO:0007669"/>
    <property type="project" value="UniProtKB-KW"/>
</dbReference>
<dbReference type="PANTHER" id="PTHR36766:SF40">
    <property type="entry name" value="DISEASE RESISTANCE PROTEIN RGA3"/>
    <property type="match status" value="1"/>
</dbReference>
<sequence>MVFVVEAIISALLSASLQVLFDRTSPRTNLIEFFQRHKFDEILFKNLETTLLQVNAVLGDAEEKQITNLCVRQWIDELKDAAYHTVDLLDEIHSLALAESQASNSSALEKMVQKHKSKLEKMTNKLDNIAKHKDVLGLEASFSGKISPRLQLTSLVDETEVLESIRIEFYGNAVIPFASLRILKFEEMPKWINWSALAITGGGFHSLQELHLQKCQSLVEIPNCLPSLKLLIINECYQLQLDDIMDYPQLQDMSIKSCDCLKKFTLNFSSHLKSLKIHDCGNLRLLKISDNLHQDLNFFQELEIRKCPYLEIFSGRGLPAPNLTSFSVWNCNNLRSMPKQMCTLLTSLQTLNISGCPRLLSFPSGGLPLSLETLFIKNCVNLTPQNAWGLRNMTSLTFLTIESAYANVTSFPDDGLLPASLTFLQISEFPVLETLNLSGLHHLTLLKDLQIHSCNQLQILSDGSLPTSISSLTITGFPSLTNLCQKDQGIYWEKISHIPIKFINGNQIR</sequence>
<keyword evidence="5" id="KW-0175">Coiled coil</keyword>
<evidence type="ECO:0000256" key="1">
    <source>
        <dbReference type="ARBA" id="ARBA00022737"/>
    </source>
</evidence>
<keyword evidence="1" id="KW-0677">Repeat</keyword>
<evidence type="ECO:0000256" key="6">
    <source>
        <dbReference type="SAM" id="SignalP"/>
    </source>
</evidence>
<keyword evidence="3" id="KW-0611">Plant defense</keyword>
<dbReference type="EMBL" id="JAJSOW010000104">
    <property type="protein sequence ID" value="KAI9168922.1"/>
    <property type="molecule type" value="Genomic_DNA"/>
</dbReference>
<comment type="caution">
    <text evidence="8">The sequence shown here is derived from an EMBL/GenBank/DDBJ whole genome shotgun (WGS) entry which is preliminary data.</text>
</comment>
<dbReference type="Pfam" id="PF18052">
    <property type="entry name" value="Rx_N"/>
    <property type="match status" value="1"/>
</dbReference>
<feature type="coiled-coil region" evidence="5">
    <location>
        <begin position="105"/>
        <end position="132"/>
    </location>
</feature>
<protein>
    <recommendedName>
        <fullName evidence="7">Disease resistance N-terminal domain-containing protein</fullName>
    </recommendedName>
</protein>
<evidence type="ECO:0000313" key="9">
    <source>
        <dbReference type="Proteomes" id="UP001064489"/>
    </source>
</evidence>
<feature type="domain" description="Disease resistance N-terminal" evidence="7">
    <location>
        <begin position="14"/>
        <end position="101"/>
    </location>
</feature>
<gene>
    <name evidence="8" type="ORF">LWI28_003988</name>
</gene>
<evidence type="ECO:0000313" key="8">
    <source>
        <dbReference type="EMBL" id="KAI9168922.1"/>
    </source>
</evidence>
<reference evidence="8" key="1">
    <citation type="journal article" date="2022" name="Plant J.">
        <title>Strategies of tolerance reflected in two North American maple genomes.</title>
        <authorList>
            <person name="McEvoy S.L."/>
            <person name="Sezen U.U."/>
            <person name="Trouern-Trend A."/>
            <person name="McMahon S.M."/>
            <person name="Schaberg P.G."/>
            <person name="Yang J."/>
            <person name="Wegrzyn J.L."/>
            <person name="Swenson N.G."/>
        </authorList>
    </citation>
    <scope>NUCLEOTIDE SEQUENCE</scope>
    <source>
        <strain evidence="8">91603</strain>
    </source>
</reference>
<name>A0AAD5ILA3_ACENE</name>
<dbReference type="SUPFAM" id="SSF52058">
    <property type="entry name" value="L domain-like"/>
    <property type="match status" value="1"/>
</dbReference>
<dbReference type="PANTHER" id="PTHR36766">
    <property type="entry name" value="PLANT BROAD-SPECTRUM MILDEW RESISTANCE PROTEIN RPW8"/>
    <property type="match status" value="1"/>
</dbReference>
<dbReference type="InterPro" id="IPR032675">
    <property type="entry name" value="LRR_dom_sf"/>
</dbReference>
<organism evidence="8 9">
    <name type="scientific">Acer negundo</name>
    <name type="common">Box elder</name>
    <dbReference type="NCBI Taxonomy" id="4023"/>
    <lineage>
        <taxon>Eukaryota</taxon>
        <taxon>Viridiplantae</taxon>
        <taxon>Streptophyta</taxon>
        <taxon>Embryophyta</taxon>
        <taxon>Tracheophyta</taxon>
        <taxon>Spermatophyta</taxon>
        <taxon>Magnoliopsida</taxon>
        <taxon>eudicotyledons</taxon>
        <taxon>Gunneridae</taxon>
        <taxon>Pentapetalae</taxon>
        <taxon>rosids</taxon>
        <taxon>malvids</taxon>
        <taxon>Sapindales</taxon>
        <taxon>Sapindaceae</taxon>
        <taxon>Hippocastanoideae</taxon>
        <taxon>Acereae</taxon>
        <taxon>Acer</taxon>
    </lineage>
</organism>
<evidence type="ECO:0000256" key="5">
    <source>
        <dbReference type="SAM" id="Coils"/>
    </source>
</evidence>
<proteinExistence type="predicted"/>
<feature type="chain" id="PRO_5042136883" description="Disease resistance N-terminal domain-containing protein" evidence="6">
    <location>
        <begin position="19"/>
        <end position="509"/>
    </location>
</feature>
<evidence type="ECO:0000259" key="7">
    <source>
        <dbReference type="Pfam" id="PF18052"/>
    </source>
</evidence>
<dbReference type="Gene3D" id="1.20.5.4130">
    <property type="match status" value="1"/>
</dbReference>
<dbReference type="GO" id="GO:0005524">
    <property type="term" value="F:ATP binding"/>
    <property type="evidence" value="ECO:0007669"/>
    <property type="project" value="UniProtKB-KW"/>
</dbReference>
<evidence type="ECO:0000256" key="2">
    <source>
        <dbReference type="ARBA" id="ARBA00022741"/>
    </source>
</evidence>
<dbReference type="AlphaFoldDB" id="A0AAD5ILA3"/>
<keyword evidence="4" id="KW-0067">ATP-binding</keyword>
<evidence type="ECO:0000256" key="3">
    <source>
        <dbReference type="ARBA" id="ARBA00022821"/>
    </source>
</evidence>
<dbReference type="InterPro" id="IPR041118">
    <property type="entry name" value="Rx_N"/>
</dbReference>
<keyword evidence="6" id="KW-0732">Signal</keyword>
<feature type="signal peptide" evidence="6">
    <location>
        <begin position="1"/>
        <end position="18"/>
    </location>
</feature>
<accession>A0AAD5ILA3</accession>
<dbReference type="Proteomes" id="UP001064489">
    <property type="component" value="Chromosome 7"/>
</dbReference>
<reference evidence="8" key="2">
    <citation type="submission" date="2023-02" db="EMBL/GenBank/DDBJ databases">
        <authorList>
            <person name="Swenson N.G."/>
            <person name="Wegrzyn J.L."/>
            <person name="Mcevoy S.L."/>
        </authorList>
    </citation>
    <scope>NUCLEOTIDE SEQUENCE</scope>
    <source>
        <strain evidence="8">91603</strain>
        <tissue evidence="8">Leaf</tissue>
    </source>
</reference>
<keyword evidence="9" id="KW-1185">Reference proteome</keyword>
<keyword evidence="2" id="KW-0547">Nucleotide-binding</keyword>
<dbReference type="Gene3D" id="3.80.10.10">
    <property type="entry name" value="Ribonuclease Inhibitor"/>
    <property type="match status" value="2"/>
</dbReference>
<evidence type="ECO:0000256" key="4">
    <source>
        <dbReference type="ARBA" id="ARBA00022840"/>
    </source>
</evidence>